<dbReference type="EMBL" id="JAQIZT010000016">
    <property type="protein sequence ID" value="KAJ6969266.1"/>
    <property type="molecule type" value="Genomic_DNA"/>
</dbReference>
<proteinExistence type="predicted"/>
<dbReference type="EMBL" id="JAQIZT010000016">
    <property type="protein sequence ID" value="KAJ6968846.1"/>
    <property type="molecule type" value="Genomic_DNA"/>
</dbReference>
<protein>
    <submittedName>
        <fullName evidence="2">Uncharacterized protein</fullName>
    </submittedName>
</protein>
<name>A0AAD6LN76_9ROSI</name>
<dbReference type="EMBL" id="JAQIZT010000016">
    <property type="protein sequence ID" value="KAJ6968852.1"/>
    <property type="molecule type" value="Genomic_DNA"/>
</dbReference>
<keyword evidence="4" id="KW-1185">Reference proteome</keyword>
<organism evidence="2 4">
    <name type="scientific">Populus alba x Populus x berolinensis</name>
    <dbReference type="NCBI Taxonomy" id="444605"/>
    <lineage>
        <taxon>Eukaryota</taxon>
        <taxon>Viridiplantae</taxon>
        <taxon>Streptophyta</taxon>
        <taxon>Embryophyta</taxon>
        <taxon>Tracheophyta</taxon>
        <taxon>Spermatophyta</taxon>
        <taxon>Magnoliopsida</taxon>
        <taxon>eudicotyledons</taxon>
        <taxon>Gunneridae</taxon>
        <taxon>Pentapetalae</taxon>
        <taxon>rosids</taxon>
        <taxon>fabids</taxon>
        <taxon>Malpighiales</taxon>
        <taxon>Salicaceae</taxon>
        <taxon>Saliceae</taxon>
        <taxon>Populus</taxon>
    </lineage>
</organism>
<gene>
    <name evidence="1" type="ORF">NC653_036734</name>
    <name evidence="2" type="ORF">NC653_036739</name>
    <name evidence="3" type="ORF">NC653_037054</name>
</gene>
<evidence type="ECO:0000313" key="4">
    <source>
        <dbReference type="Proteomes" id="UP001164929"/>
    </source>
</evidence>
<accession>A0AAD6LN76</accession>
<evidence type="ECO:0000313" key="1">
    <source>
        <dbReference type="EMBL" id="KAJ6968846.1"/>
    </source>
</evidence>
<comment type="caution">
    <text evidence="2">The sequence shown here is derived from an EMBL/GenBank/DDBJ whole genome shotgun (WGS) entry which is preliminary data.</text>
</comment>
<dbReference type="AlphaFoldDB" id="A0AAD6LN76"/>
<reference evidence="2 4" key="1">
    <citation type="journal article" date="2023" name="Mol. Ecol. Resour.">
        <title>Chromosome-level genome assembly of a triploid poplar Populus alba 'Berolinensis'.</title>
        <authorList>
            <person name="Chen S."/>
            <person name="Yu Y."/>
            <person name="Wang X."/>
            <person name="Wang S."/>
            <person name="Zhang T."/>
            <person name="Zhou Y."/>
            <person name="He R."/>
            <person name="Meng N."/>
            <person name="Wang Y."/>
            <person name="Liu W."/>
            <person name="Liu Z."/>
            <person name="Liu J."/>
            <person name="Guo Q."/>
            <person name="Huang H."/>
            <person name="Sederoff R.R."/>
            <person name="Wang G."/>
            <person name="Qu G."/>
            <person name="Chen S."/>
        </authorList>
    </citation>
    <scope>NUCLEOTIDE SEQUENCE [LARGE SCALE GENOMIC DNA]</scope>
    <source>
        <strain evidence="2">SC-2020</strain>
    </source>
</reference>
<evidence type="ECO:0000313" key="3">
    <source>
        <dbReference type="EMBL" id="KAJ6969266.1"/>
    </source>
</evidence>
<evidence type="ECO:0000313" key="2">
    <source>
        <dbReference type="EMBL" id="KAJ6968852.1"/>
    </source>
</evidence>
<dbReference type="Proteomes" id="UP001164929">
    <property type="component" value="Chromosome 16"/>
</dbReference>
<sequence length="33" mass="3904">MDHVEGEPPVSRTLKQWHIIMSKIDWINSRIVS</sequence>